<sequence>MPCILRLVILVTLALRPEAGMGGRAQRKQRLAEEKLRPYLGRVSPESLCDLLKCHSPIGSWCQVVRDSSGILVPKCVCPQKCPRHVCSSVCSKGAPVCSVLGKTYASECLLHKDSCRKRRRIGLAHMGPCAVPRALCTDVELGQFPYRLLDWFLLLSRMGESYQSAPPPQSCLSHGQRTALAERWFASWIGTGTGS</sequence>
<accession>A0A9D3RI99</accession>
<dbReference type="PROSITE" id="PS51465">
    <property type="entry name" value="KAZAL_2"/>
    <property type="match status" value="1"/>
</dbReference>
<dbReference type="PANTHER" id="PTHR13866">
    <property type="entry name" value="SPARC OSTEONECTIN"/>
    <property type="match status" value="1"/>
</dbReference>
<dbReference type="Pfam" id="PF00050">
    <property type="entry name" value="Kazal_1"/>
    <property type="match status" value="1"/>
</dbReference>
<organism evidence="6 7">
    <name type="scientific">Anguilla anguilla</name>
    <name type="common">European freshwater eel</name>
    <name type="synonym">Muraena anguilla</name>
    <dbReference type="NCBI Taxonomy" id="7936"/>
    <lineage>
        <taxon>Eukaryota</taxon>
        <taxon>Metazoa</taxon>
        <taxon>Chordata</taxon>
        <taxon>Craniata</taxon>
        <taxon>Vertebrata</taxon>
        <taxon>Euteleostomi</taxon>
        <taxon>Actinopterygii</taxon>
        <taxon>Neopterygii</taxon>
        <taxon>Teleostei</taxon>
        <taxon>Anguilliformes</taxon>
        <taxon>Anguillidae</taxon>
        <taxon>Anguilla</taxon>
    </lineage>
</organism>
<dbReference type="Proteomes" id="UP001044222">
    <property type="component" value="Chromosome 18"/>
</dbReference>
<dbReference type="SMART" id="SM00280">
    <property type="entry name" value="KAZAL"/>
    <property type="match status" value="1"/>
</dbReference>
<proteinExistence type="predicted"/>
<keyword evidence="1 4" id="KW-0732">Signal</keyword>
<feature type="chain" id="PRO_5039402338" description="Kazal-like domain-containing protein" evidence="4">
    <location>
        <begin position="23"/>
        <end position="196"/>
    </location>
</feature>
<keyword evidence="3" id="KW-0325">Glycoprotein</keyword>
<gene>
    <name evidence="6" type="ORF">ANANG_G00300450</name>
</gene>
<protein>
    <recommendedName>
        <fullName evidence="5">Kazal-like domain-containing protein</fullName>
    </recommendedName>
</protein>
<evidence type="ECO:0000313" key="7">
    <source>
        <dbReference type="Proteomes" id="UP001044222"/>
    </source>
</evidence>
<comment type="caution">
    <text evidence="6">The sequence shown here is derived from an EMBL/GenBank/DDBJ whole genome shotgun (WGS) entry which is preliminary data.</text>
</comment>
<dbReference type="SUPFAM" id="SSF100895">
    <property type="entry name" value="Kazal-type serine protease inhibitors"/>
    <property type="match status" value="1"/>
</dbReference>
<evidence type="ECO:0000256" key="3">
    <source>
        <dbReference type="ARBA" id="ARBA00023180"/>
    </source>
</evidence>
<evidence type="ECO:0000259" key="5">
    <source>
        <dbReference type="PROSITE" id="PS51465"/>
    </source>
</evidence>
<feature type="signal peptide" evidence="4">
    <location>
        <begin position="1"/>
        <end position="22"/>
    </location>
</feature>
<dbReference type="PANTHER" id="PTHR13866:SF31">
    <property type="entry name" value="SPARC-LIKE 2"/>
    <property type="match status" value="1"/>
</dbReference>
<dbReference type="GO" id="GO:0005615">
    <property type="term" value="C:extracellular space"/>
    <property type="evidence" value="ECO:0007669"/>
    <property type="project" value="TreeGrafter"/>
</dbReference>
<dbReference type="AlphaFoldDB" id="A0A9D3RI99"/>
<dbReference type="InterPro" id="IPR002350">
    <property type="entry name" value="Kazal_dom"/>
</dbReference>
<dbReference type="CDD" id="cd00104">
    <property type="entry name" value="KAZAL_FS"/>
    <property type="match status" value="1"/>
</dbReference>
<keyword evidence="7" id="KW-1185">Reference proteome</keyword>
<name>A0A9D3RI99_ANGAN</name>
<dbReference type="GO" id="GO:0050840">
    <property type="term" value="F:extracellular matrix binding"/>
    <property type="evidence" value="ECO:0007669"/>
    <property type="project" value="TreeGrafter"/>
</dbReference>
<keyword evidence="2" id="KW-1015">Disulfide bond</keyword>
<dbReference type="GO" id="GO:0005509">
    <property type="term" value="F:calcium ion binding"/>
    <property type="evidence" value="ECO:0007669"/>
    <property type="project" value="TreeGrafter"/>
</dbReference>
<feature type="domain" description="Kazal-like" evidence="5">
    <location>
        <begin position="79"/>
        <end position="132"/>
    </location>
</feature>
<evidence type="ECO:0000313" key="6">
    <source>
        <dbReference type="EMBL" id="KAG5831118.1"/>
    </source>
</evidence>
<dbReference type="EMBL" id="JAFIRN010000018">
    <property type="protein sequence ID" value="KAG5831118.1"/>
    <property type="molecule type" value="Genomic_DNA"/>
</dbReference>
<evidence type="ECO:0000256" key="2">
    <source>
        <dbReference type="ARBA" id="ARBA00023157"/>
    </source>
</evidence>
<dbReference type="InterPro" id="IPR036058">
    <property type="entry name" value="Kazal_dom_sf"/>
</dbReference>
<dbReference type="Gene3D" id="3.30.60.30">
    <property type="match status" value="1"/>
</dbReference>
<dbReference type="GO" id="GO:0005518">
    <property type="term" value="F:collagen binding"/>
    <property type="evidence" value="ECO:0007669"/>
    <property type="project" value="TreeGrafter"/>
</dbReference>
<evidence type="ECO:0000256" key="1">
    <source>
        <dbReference type="ARBA" id="ARBA00022729"/>
    </source>
</evidence>
<evidence type="ECO:0000256" key="4">
    <source>
        <dbReference type="SAM" id="SignalP"/>
    </source>
</evidence>
<reference evidence="6" key="1">
    <citation type="submission" date="2021-01" db="EMBL/GenBank/DDBJ databases">
        <title>A chromosome-scale assembly of European eel, Anguilla anguilla.</title>
        <authorList>
            <person name="Henkel C."/>
            <person name="Jong-Raadsen S.A."/>
            <person name="Dufour S."/>
            <person name="Weltzien F.-A."/>
            <person name="Palstra A.P."/>
            <person name="Pelster B."/>
            <person name="Spaink H.P."/>
            <person name="Van Den Thillart G.E."/>
            <person name="Jansen H."/>
            <person name="Zahm M."/>
            <person name="Klopp C."/>
            <person name="Cedric C."/>
            <person name="Louis A."/>
            <person name="Berthelot C."/>
            <person name="Parey E."/>
            <person name="Roest Crollius H."/>
            <person name="Montfort J."/>
            <person name="Robinson-Rechavi M."/>
            <person name="Bucao C."/>
            <person name="Bouchez O."/>
            <person name="Gislard M."/>
            <person name="Lluch J."/>
            <person name="Milhes M."/>
            <person name="Lampietro C."/>
            <person name="Lopez Roques C."/>
            <person name="Donnadieu C."/>
            <person name="Braasch I."/>
            <person name="Desvignes T."/>
            <person name="Postlethwait J."/>
            <person name="Bobe J."/>
            <person name="Guiguen Y."/>
            <person name="Dirks R."/>
        </authorList>
    </citation>
    <scope>NUCLEOTIDE SEQUENCE</scope>
    <source>
        <strain evidence="6">Tag_6206</strain>
        <tissue evidence="6">Liver</tissue>
    </source>
</reference>